<evidence type="ECO:0000313" key="1">
    <source>
        <dbReference type="EMBL" id="RPA85747.1"/>
    </source>
</evidence>
<dbReference type="EMBL" id="ML119652">
    <property type="protein sequence ID" value="RPA85747.1"/>
    <property type="molecule type" value="Genomic_DNA"/>
</dbReference>
<accession>A0A3N4IJX9</accession>
<keyword evidence="2" id="KW-1185">Reference proteome</keyword>
<gene>
    <name evidence="1" type="ORF">BJ508DRAFT_302573</name>
</gene>
<dbReference type="Proteomes" id="UP000275078">
    <property type="component" value="Unassembled WGS sequence"/>
</dbReference>
<evidence type="ECO:0000313" key="2">
    <source>
        <dbReference type="Proteomes" id="UP000275078"/>
    </source>
</evidence>
<name>A0A3N4IJX9_ASCIM</name>
<protein>
    <submittedName>
        <fullName evidence="1">Uncharacterized protein</fullName>
    </submittedName>
</protein>
<reference evidence="1 2" key="1">
    <citation type="journal article" date="2018" name="Nat. Ecol. Evol.">
        <title>Pezizomycetes genomes reveal the molecular basis of ectomycorrhizal truffle lifestyle.</title>
        <authorList>
            <person name="Murat C."/>
            <person name="Payen T."/>
            <person name="Noel B."/>
            <person name="Kuo A."/>
            <person name="Morin E."/>
            <person name="Chen J."/>
            <person name="Kohler A."/>
            <person name="Krizsan K."/>
            <person name="Balestrini R."/>
            <person name="Da Silva C."/>
            <person name="Montanini B."/>
            <person name="Hainaut M."/>
            <person name="Levati E."/>
            <person name="Barry K.W."/>
            <person name="Belfiori B."/>
            <person name="Cichocki N."/>
            <person name="Clum A."/>
            <person name="Dockter R.B."/>
            <person name="Fauchery L."/>
            <person name="Guy J."/>
            <person name="Iotti M."/>
            <person name="Le Tacon F."/>
            <person name="Lindquist E.A."/>
            <person name="Lipzen A."/>
            <person name="Malagnac F."/>
            <person name="Mello A."/>
            <person name="Molinier V."/>
            <person name="Miyauchi S."/>
            <person name="Poulain J."/>
            <person name="Riccioni C."/>
            <person name="Rubini A."/>
            <person name="Sitrit Y."/>
            <person name="Splivallo R."/>
            <person name="Traeger S."/>
            <person name="Wang M."/>
            <person name="Zifcakova L."/>
            <person name="Wipf D."/>
            <person name="Zambonelli A."/>
            <person name="Paolocci F."/>
            <person name="Nowrousian M."/>
            <person name="Ottonello S."/>
            <person name="Baldrian P."/>
            <person name="Spatafora J.W."/>
            <person name="Henrissat B."/>
            <person name="Nagy L.G."/>
            <person name="Aury J.M."/>
            <person name="Wincker P."/>
            <person name="Grigoriev I.V."/>
            <person name="Bonfante P."/>
            <person name="Martin F.M."/>
        </authorList>
    </citation>
    <scope>NUCLEOTIDE SEQUENCE [LARGE SCALE GENOMIC DNA]</scope>
    <source>
        <strain evidence="1 2">RN42</strain>
    </source>
</reference>
<organism evidence="1 2">
    <name type="scientific">Ascobolus immersus RN42</name>
    <dbReference type="NCBI Taxonomy" id="1160509"/>
    <lineage>
        <taxon>Eukaryota</taxon>
        <taxon>Fungi</taxon>
        <taxon>Dikarya</taxon>
        <taxon>Ascomycota</taxon>
        <taxon>Pezizomycotina</taxon>
        <taxon>Pezizomycetes</taxon>
        <taxon>Pezizales</taxon>
        <taxon>Ascobolaceae</taxon>
        <taxon>Ascobolus</taxon>
    </lineage>
</organism>
<dbReference type="AlphaFoldDB" id="A0A3N4IJX9"/>
<proteinExistence type="predicted"/>
<sequence length="261" mass="29851">MRLTHQIKKLLLQYRLKRSPKENPSPEETPTPRQQLLALTKHDLQVCQSNLQLIIHLVTTNLLQHGNFLAYPSHCHERHILRKSALFLITLSQRDVRLHLFRDWLAAIDRSTESDLPIAEWLGEQEMTDEELYKAAKRWGDTEAIREEFGRLFGVCYDNWMVPGEEVECPCRKAGNRGDGYCTMAVWWRMNSWTNRKRGPREGGKPGRWAAFLRNSVNGIVGNCKGPKGSAALKVLVMREIYEKIARKSVCTTGNGVGRGG</sequence>